<dbReference type="RefSeq" id="WP_394417922.1">
    <property type="nucleotide sequence ID" value="NZ_JBIGIC010000026.1"/>
</dbReference>
<reference evidence="1 2" key="1">
    <citation type="submission" date="2024-08" db="EMBL/GenBank/DDBJ databases">
        <authorList>
            <person name="Lu H."/>
        </authorList>
    </citation>
    <scope>NUCLEOTIDE SEQUENCE [LARGE SCALE GENOMIC DNA]</scope>
    <source>
        <strain evidence="1 2">BYS78W</strain>
    </source>
</reference>
<evidence type="ECO:0000313" key="2">
    <source>
        <dbReference type="Proteomes" id="UP001606134"/>
    </source>
</evidence>
<dbReference type="EMBL" id="JBIGIC010000026">
    <property type="protein sequence ID" value="MFG6490525.1"/>
    <property type="molecule type" value="Genomic_DNA"/>
</dbReference>
<dbReference type="Proteomes" id="UP001606134">
    <property type="component" value="Unassembled WGS sequence"/>
</dbReference>
<keyword evidence="2" id="KW-1185">Reference proteome</keyword>
<proteinExistence type="predicted"/>
<evidence type="ECO:0000313" key="1">
    <source>
        <dbReference type="EMBL" id="MFG6490525.1"/>
    </source>
</evidence>
<organism evidence="1 2">
    <name type="scientific">Pelomonas candidula</name>
    <dbReference type="NCBI Taxonomy" id="3299025"/>
    <lineage>
        <taxon>Bacteria</taxon>
        <taxon>Pseudomonadati</taxon>
        <taxon>Pseudomonadota</taxon>
        <taxon>Betaproteobacteria</taxon>
        <taxon>Burkholderiales</taxon>
        <taxon>Sphaerotilaceae</taxon>
        <taxon>Roseateles</taxon>
    </lineage>
</organism>
<gene>
    <name evidence="1" type="ORF">ACG04R_27930</name>
</gene>
<protein>
    <submittedName>
        <fullName evidence="1">Uncharacterized protein</fullName>
    </submittedName>
</protein>
<sequence length="144" mass="16132">MPTFLESVVTPEAYERWLNRKAMAHVKRDRGRGHSTDTATRALYKEAIHAAVVLSGGRDAYTGEQLDWHLISTYDNDESKLGRHQYKARFAMLPSVDHLDAGATEASFRICAWRTNDAKNDLSIEAFVALCRQVVAHAAKTGQE</sequence>
<accession>A0ABW7HKV5</accession>
<comment type="caution">
    <text evidence="1">The sequence shown here is derived from an EMBL/GenBank/DDBJ whole genome shotgun (WGS) entry which is preliminary data.</text>
</comment>
<name>A0ABW7HKV5_9BURK</name>